<reference evidence="2" key="2">
    <citation type="submission" date="2016-06" db="EMBL/GenBank/DDBJ databases">
        <title>The genome of a short-lived fish provides insights into sex chromosome evolution and the genetic control of aging.</title>
        <authorList>
            <person name="Reichwald K."/>
            <person name="Felder M."/>
            <person name="Petzold A."/>
            <person name="Koch P."/>
            <person name="Groth M."/>
            <person name="Platzer M."/>
        </authorList>
    </citation>
    <scope>NUCLEOTIDE SEQUENCE</scope>
    <source>
        <tissue evidence="2">Brain</tissue>
    </source>
</reference>
<evidence type="ECO:0000256" key="1">
    <source>
        <dbReference type="SAM" id="MobiDB-lite"/>
    </source>
</evidence>
<feature type="compositionally biased region" description="Basic and acidic residues" evidence="1">
    <location>
        <begin position="1"/>
        <end position="10"/>
    </location>
</feature>
<name>A0A1A8CV85_NOTKA</name>
<reference evidence="2" key="1">
    <citation type="submission" date="2016-05" db="EMBL/GenBank/DDBJ databases">
        <authorList>
            <person name="Lavstsen T."/>
            <person name="Jespersen J.S."/>
        </authorList>
    </citation>
    <scope>NUCLEOTIDE SEQUENCE</scope>
    <source>
        <tissue evidence="2">Brain</tissue>
    </source>
</reference>
<feature type="region of interest" description="Disordered" evidence="1">
    <location>
        <begin position="1"/>
        <end position="36"/>
    </location>
</feature>
<feature type="non-terminal residue" evidence="2">
    <location>
        <position position="1"/>
    </location>
</feature>
<sequence length="36" mass="4129">ESESPEKEDITASGQRGSKVWEHFTKTKEKHVQSKV</sequence>
<accession>A0A1A8CV85</accession>
<proteinExistence type="predicted"/>
<gene>
    <name evidence="2" type="primary">TBC1D4</name>
</gene>
<feature type="compositionally biased region" description="Basic and acidic residues" evidence="1">
    <location>
        <begin position="19"/>
        <end position="36"/>
    </location>
</feature>
<evidence type="ECO:0000313" key="2">
    <source>
        <dbReference type="EMBL" id="SBP83712.1"/>
    </source>
</evidence>
<protein>
    <submittedName>
        <fullName evidence="2">TBC1 domain family, member 4</fullName>
    </submittedName>
</protein>
<dbReference type="AlphaFoldDB" id="A0A1A8CV85"/>
<dbReference type="EMBL" id="HADZ01019771">
    <property type="protein sequence ID" value="SBP83712.1"/>
    <property type="molecule type" value="Transcribed_RNA"/>
</dbReference>
<organism evidence="2">
    <name type="scientific">Nothobranchius kadleci</name>
    <name type="common">African annual killifish</name>
    <dbReference type="NCBI Taxonomy" id="1051664"/>
    <lineage>
        <taxon>Eukaryota</taxon>
        <taxon>Metazoa</taxon>
        <taxon>Chordata</taxon>
        <taxon>Craniata</taxon>
        <taxon>Vertebrata</taxon>
        <taxon>Euteleostomi</taxon>
        <taxon>Actinopterygii</taxon>
        <taxon>Neopterygii</taxon>
        <taxon>Teleostei</taxon>
        <taxon>Neoteleostei</taxon>
        <taxon>Acanthomorphata</taxon>
        <taxon>Ovalentaria</taxon>
        <taxon>Atherinomorphae</taxon>
        <taxon>Cyprinodontiformes</taxon>
        <taxon>Nothobranchiidae</taxon>
        <taxon>Nothobranchius</taxon>
    </lineage>
</organism>